<dbReference type="GO" id="GO:0009277">
    <property type="term" value="C:fungal-type cell wall"/>
    <property type="evidence" value="ECO:0007669"/>
    <property type="project" value="UniProtKB-ARBA"/>
</dbReference>
<comment type="similarity">
    <text evidence="3 10">Belongs to the glycosyl hydrolase 72 family.</text>
</comment>
<dbReference type="PANTHER" id="PTHR31468">
    <property type="entry name" value="1,3-BETA-GLUCANOSYLTRANSFERASE GAS1"/>
    <property type="match status" value="1"/>
</dbReference>
<evidence type="ECO:0000256" key="1">
    <source>
        <dbReference type="ARBA" id="ARBA00004196"/>
    </source>
</evidence>
<keyword evidence="4 10" id="KW-0336">GPI-anchor</keyword>
<evidence type="ECO:0000256" key="2">
    <source>
        <dbReference type="ARBA" id="ARBA00004589"/>
    </source>
</evidence>
<keyword evidence="8" id="KW-0325">Glycoprotein</keyword>
<dbReference type="Pfam" id="PF03198">
    <property type="entry name" value="Glyco_hydro_72"/>
    <property type="match status" value="1"/>
</dbReference>
<keyword evidence="12" id="KW-1185">Reference proteome</keyword>
<dbReference type="InterPro" id="IPR017853">
    <property type="entry name" value="GH"/>
</dbReference>
<reference evidence="11 12" key="1">
    <citation type="submission" date="2016-02" db="EMBL/GenBank/DDBJ databases">
        <title>Comparative genomic and transcriptomic foundation for Pichia pastoris.</title>
        <authorList>
            <person name="Love K.R."/>
            <person name="Shah K.A."/>
            <person name="Whittaker C.A."/>
            <person name="Wu J."/>
            <person name="Bartlett M.C."/>
            <person name="Ma D."/>
            <person name="Leeson R.L."/>
            <person name="Priest M."/>
            <person name="Young S.K."/>
            <person name="Love J.C."/>
        </authorList>
    </citation>
    <scope>NUCLEOTIDE SEQUENCE [LARGE SCALE GENOMIC DNA]</scope>
    <source>
        <strain evidence="11 12">ATCC 28485</strain>
    </source>
</reference>
<sequence>MLYSVTILLLLVHVVLGYINPVAVKGKHFYDSVTGELFMVKGVDYQPGGASGVSVDKDPLSEIEECTRDILLFQELGINTIRVYSVNPDLNHDKCMSLLAAAGIYLILDVNSPLPNQSINRYEPWSSYNHDYLYHIFKVVDQFSHYNNTLAFFAGNEVVNDKVSATHSSNYMKAVVRDLKTYITHHSERPIPVGYSAADDLSFRIPLAKYLECSNSTAELDSVDFYGVNSYQWCGYQNMQTSGYDQLVANYEDYTKPIMFSEYGCNEVTPRIFQEVEAIYSSKMSSVFNGGLAYEFAQEPNNYGMVEYLSDGRVKLLKDFETFKNQLAKASENYQVKQMNEKVRSTPLRCQDTYENLGNKLVVPQSLGMAFITQGVKCEKGSFVQLSDDDFVVKREIFLPDGTKFQKNKIVPTHNLNGPDTHQTVPEKSQGSKNGKYLQILNVETFPSSSRLTLNRTVSVKNYSLTTL</sequence>
<accession>A0A1B2J730</accession>
<comment type="function">
    <text evidence="10">Splits internally a 1,3-beta-glucan molecule and transfers the newly generated reducing end (the donor) to the non-reducing end of another 1,3-beta-glucan molecule (the acceptor) forming a 1,3-beta linkage, resulting in the elongation of 1,3-beta-glucan chains in the cell wall.</text>
</comment>
<keyword evidence="5 10" id="KW-0808">Transferase</keyword>
<dbReference type="AlphaFoldDB" id="A0A1B2J730"/>
<evidence type="ECO:0000256" key="3">
    <source>
        <dbReference type="ARBA" id="ARBA00007528"/>
    </source>
</evidence>
<evidence type="ECO:0000256" key="4">
    <source>
        <dbReference type="ARBA" id="ARBA00022622"/>
    </source>
</evidence>
<proteinExistence type="inferred from homology"/>
<evidence type="ECO:0000313" key="11">
    <source>
        <dbReference type="EMBL" id="ANZ73777.1"/>
    </source>
</evidence>
<gene>
    <name evidence="11" type="ORF">ATY40_BA7500184</name>
</gene>
<evidence type="ECO:0000256" key="7">
    <source>
        <dbReference type="ARBA" id="ARBA00023136"/>
    </source>
</evidence>
<organism evidence="11 12">
    <name type="scientific">Komagataella pastoris</name>
    <name type="common">Yeast</name>
    <name type="synonym">Pichia pastoris</name>
    <dbReference type="NCBI Taxonomy" id="4922"/>
    <lineage>
        <taxon>Eukaryota</taxon>
        <taxon>Fungi</taxon>
        <taxon>Dikarya</taxon>
        <taxon>Ascomycota</taxon>
        <taxon>Saccharomycotina</taxon>
        <taxon>Pichiomycetes</taxon>
        <taxon>Pichiales</taxon>
        <taxon>Pichiaceae</taxon>
        <taxon>Komagataella</taxon>
    </lineage>
</organism>
<keyword evidence="7 10" id="KW-0472">Membrane</keyword>
<evidence type="ECO:0000256" key="6">
    <source>
        <dbReference type="ARBA" id="ARBA00022729"/>
    </source>
</evidence>
<dbReference type="SUPFAM" id="SSF51445">
    <property type="entry name" value="(Trans)glycosidases"/>
    <property type="match status" value="1"/>
</dbReference>
<dbReference type="GO" id="GO:0031505">
    <property type="term" value="P:fungal-type cell wall organization"/>
    <property type="evidence" value="ECO:0007669"/>
    <property type="project" value="TreeGrafter"/>
</dbReference>
<dbReference type="Gene3D" id="3.20.20.80">
    <property type="entry name" value="Glycosidases"/>
    <property type="match status" value="1"/>
</dbReference>
<feature type="signal peptide" evidence="10">
    <location>
        <begin position="1"/>
        <end position="17"/>
    </location>
</feature>
<protein>
    <recommendedName>
        <fullName evidence="10">1,3-beta-glucanosyltransferase</fullName>
        <ecNumber evidence="10">2.4.1.-</ecNumber>
    </recommendedName>
</protein>
<feature type="chain" id="PRO_5008446307" description="1,3-beta-glucanosyltransferase" evidence="10">
    <location>
        <begin position="18"/>
        <end position="468"/>
    </location>
</feature>
<dbReference type="GO" id="GO:0042124">
    <property type="term" value="F:1,3-beta-glucanosyltransferase activity"/>
    <property type="evidence" value="ECO:0007669"/>
    <property type="project" value="TreeGrafter"/>
</dbReference>
<keyword evidence="6 10" id="KW-0732">Signal</keyword>
<dbReference type="PANTHER" id="PTHR31468:SF14">
    <property type="entry name" value="1,3-BETA-GLUCANOSYLTRANSFERASE GAS4"/>
    <property type="match status" value="1"/>
</dbReference>
<dbReference type="Proteomes" id="UP000094565">
    <property type="component" value="Chromosome 1"/>
</dbReference>
<comment type="subcellular location">
    <subcellularLocation>
        <location evidence="1">Cell envelope</location>
    </subcellularLocation>
    <subcellularLocation>
        <location evidence="10">Cell membrane</location>
        <topology evidence="10">Lipid-anchor</topology>
        <topology evidence="10">GPI-anchor</topology>
    </subcellularLocation>
    <subcellularLocation>
        <location evidence="2">Membrane</location>
        <topology evidence="2">Lipid-anchor</topology>
        <topology evidence="2">GPI-anchor</topology>
    </subcellularLocation>
</comment>
<dbReference type="EC" id="2.4.1.-" evidence="10"/>
<dbReference type="GO" id="GO:0071970">
    <property type="term" value="P:fungal-type cell wall (1-&gt;3)-beta-D-glucan biosynthetic process"/>
    <property type="evidence" value="ECO:0007669"/>
    <property type="project" value="TreeGrafter"/>
</dbReference>
<keyword evidence="9 10" id="KW-0449">Lipoprotein</keyword>
<dbReference type="GO" id="GO:0098552">
    <property type="term" value="C:side of membrane"/>
    <property type="evidence" value="ECO:0007669"/>
    <property type="project" value="UniProtKB-KW"/>
</dbReference>
<dbReference type="InterPro" id="IPR004886">
    <property type="entry name" value="Glucanosyltransferase"/>
</dbReference>
<evidence type="ECO:0000256" key="8">
    <source>
        <dbReference type="ARBA" id="ARBA00023180"/>
    </source>
</evidence>
<evidence type="ECO:0000256" key="10">
    <source>
        <dbReference type="RuleBase" id="RU361209"/>
    </source>
</evidence>
<evidence type="ECO:0000313" key="12">
    <source>
        <dbReference type="Proteomes" id="UP000094565"/>
    </source>
</evidence>
<evidence type="ECO:0000256" key="9">
    <source>
        <dbReference type="ARBA" id="ARBA00023288"/>
    </source>
</evidence>
<evidence type="ECO:0000256" key="5">
    <source>
        <dbReference type="ARBA" id="ARBA00022679"/>
    </source>
</evidence>
<name>A0A1B2J730_PICPA</name>
<dbReference type="EMBL" id="CP014584">
    <property type="protein sequence ID" value="ANZ73777.1"/>
    <property type="molecule type" value="Genomic_DNA"/>
</dbReference>
<dbReference type="FunFam" id="3.20.20.80:FF:000032">
    <property type="entry name" value="1,3-beta-glucanosyltransferase"/>
    <property type="match status" value="1"/>
</dbReference>
<dbReference type="GO" id="GO:0005886">
    <property type="term" value="C:plasma membrane"/>
    <property type="evidence" value="ECO:0007669"/>
    <property type="project" value="UniProtKB-SubCell"/>
</dbReference>
<dbReference type="OrthoDB" id="421038at2759"/>